<proteinExistence type="predicted"/>
<sequence length="86" mass="9154">MKGSASAVDLPVDSLPRAPSRTVFCRREGGLLRPAMFTPRACWEYSVTAVAQKPLCVRAPPTPAVVSQLQGPLDAPAEGTVRPVPR</sequence>
<dbReference type="Proteomes" id="UP001152622">
    <property type="component" value="Chromosome 9"/>
</dbReference>
<reference evidence="2" key="1">
    <citation type="journal article" date="2023" name="Science">
        <title>Genome structures resolve the early diversification of teleost fishes.</title>
        <authorList>
            <person name="Parey E."/>
            <person name="Louis A."/>
            <person name="Montfort J."/>
            <person name="Bouchez O."/>
            <person name="Roques C."/>
            <person name="Iampietro C."/>
            <person name="Lluch J."/>
            <person name="Castinel A."/>
            <person name="Donnadieu C."/>
            <person name="Desvignes T."/>
            <person name="Floi Bucao C."/>
            <person name="Jouanno E."/>
            <person name="Wen M."/>
            <person name="Mejri S."/>
            <person name="Dirks R."/>
            <person name="Jansen H."/>
            <person name="Henkel C."/>
            <person name="Chen W.J."/>
            <person name="Zahm M."/>
            <person name="Cabau C."/>
            <person name="Klopp C."/>
            <person name="Thompson A.W."/>
            <person name="Robinson-Rechavi M."/>
            <person name="Braasch I."/>
            <person name="Lecointre G."/>
            <person name="Bobe J."/>
            <person name="Postlethwait J.H."/>
            <person name="Berthelot C."/>
            <person name="Roest Crollius H."/>
            <person name="Guiguen Y."/>
        </authorList>
    </citation>
    <scope>NUCLEOTIDE SEQUENCE</scope>
    <source>
        <strain evidence="2">WJC10195</strain>
    </source>
</reference>
<accession>A0A9Q1IRK0</accession>
<gene>
    <name evidence="2" type="ORF">SKAU_G00247700</name>
</gene>
<evidence type="ECO:0000313" key="3">
    <source>
        <dbReference type="Proteomes" id="UP001152622"/>
    </source>
</evidence>
<name>A0A9Q1IRK0_SYNKA</name>
<comment type="caution">
    <text evidence="2">The sequence shown here is derived from an EMBL/GenBank/DDBJ whole genome shotgun (WGS) entry which is preliminary data.</text>
</comment>
<dbReference type="AlphaFoldDB" id="A0A9Q1IRK0"/>
<dbReference type="EMBL" id="JAINUF010000009">
    <property type="protein sequence ID" value="KAJ8349640.1"/>
    <property type="molecule type" value="Genomic_DNA"/>
</dbReference>
<organism evidence="2 3">
    <name type="scientific">Synaphobranchus kaupii</name>
    <name type="common">Kaup's arrowtooth eel</name>
    <dbReference type="NCBI Taxonomy" id="118154"/>
    <lineage>
        <taxon>Eukaryota</taxon>
        <taxon>Metazoa</taxon>
        <taxon>Chordata</taxon>
        <taxon>Craniata</taxon>
        <taxon>Vertebrata</taxon>
        <taxon>Euteleostomi</taxon>
        <taxon>Actinopterygii</taxon>
        <taxon>Neopterygii</taxon>
        <taxon>Teleostei</taxon>
        <taxon>Anguilliformes</taxon>
        <taxon>Synaphobranchidae</taxon>
        <taxon>Synaphobranchus</taxon>
    </lineage>
</organism>
<feature type="region of interest" description="Disordered" evidence="1">
    <location>
        <begin position="67"/>
        <end position="86"/>
    </location>
</feature>
<evidence type="ECO:0000256" key="1">
    <source>
        <dbReference type="SAM" id="MobiDB-lite"/>
    </source>
</evidence>
<keyword evidence="3" id="KW-1185">Reference proteome</keyword>
<protein>
    <submittedName>
        <fullName evidence="2">Uncharacterized protein</fullName>
    </submittedName>
</protein>
<evidence type="ECO:0000313" key="2">
    <source>
        <dbReference type="EMBL" id="KAJ8349640.1"/>
    </source>
</evidence>